<dbReference type="GO" id="GO:0003697">
    <property type="term" value="F:single-stranded DNA binding"/>
    <property type="evidence" value="ECO:0007669"/>
    <property type="project" value="InterPro"/>
</dbReference>
<keyword evidence="2 5" id="KW-0547">Nucleotide-binding</keyword>
<proteinExistence type="inferred from homology"/>
<comment type="caution">
    <text evidence="7">The sequence shown here is derived from an EMBL/GenBank/DDBJ whole genome shotgun (WGS) entry which is preliminary data.</text>
</comment>
<dbReference type="OrthoDB" id="5957327at2759"/>
<keyword evidence="4 5" id="KW-0233">DNA recombination</keyword>
<dbReference type="InParanoid" id="A0A151ZG27"/>
<name>A0A151ZG27_TIELA</name>
<dbReference type="GO" id="GO:0006310">
    <property type="term" value="P:DNA recombination"/>
    <property type="evidence" value="ECO:0007669"/>
    <property type="project" value="UniProtKB-KW"/>
</dbReference>
<keyword evidence="5" id="KW-0227">DNA damage</keyword>
<feature type="domain" description="AAA+ ATPase" evidence="6">
    <location>
        <begin position="59"/>
        <end position="221"/>
    </location>
</feature>
<evidence type="ECO:0000313" key="8">
    <source>
        <dbReference type="Proteomes" id="UP000076078"/>
    </source>
</evidence>
<dbReference type="InterPro" id="IPR003593">
    <property type="entry name" value="AAA+_ATPase"/>
</dbReference>
<evidence type="ECO:0000256" key="1">
    <source>
        <dbReference type="ARBA" id="ARBA00009391"/>
    </source>
</evidence>
<gene>
    <name evidence="7" type="ORF">DLAC_11628</name>
</gene>
<accession>A0A151ZG27</accession>
<evidence type="ECO:0000313" key="7">
    <source>
        <dbReference type="EMBL" id="KYQ92869.1"/>
    </source>
</evidence>
<comment type="similarity">
    <text evidence="1 5">Belongs to the RecA family.</text>
</comment>
<evidence type="ECO:0000256" key="2">
    <source>
        <dbReference type="ARBA" id="ARBA00022741"/>
    </source>
</evidence>
<keyword evidence="8" id="KW-1185">Reference proteome</keyword>
<dbReference type="InterPro" id="IPR049428">
    <property type="entry name" value="RecA-like_N"/>
</dbReference>
<dbReference type="GO" id="GO:0006281">
    <property type="term" value="P:DNA repair"/>
    <property type="evidence" value="ECO:0007669"/>
    <property type="project" value="InterPro"/>
</dbReference>
<protein>
    <recommendedName>
        <fullName evidence="6">AAA+ ATPase domain-containing protein</fullName>
    </recommendedName>
</protein>
<evidence type="ECO:0000256" key="5">
    <source>
        <dbReference type="RuleBase" id="RU004527"/>
    </source>
</evidence>
<dbReference type="PANTHER" id="PTHR45900:SF1">
    <property type="entry name" value="MITOCHONDRIAL DNA REPAIR PROTEIN RECA HOMOLOG-RELATED"/>
    <property type="match status" value="1"/>
</dbReference>
<organism evidence="7 8">
    <name type="scientific">Tieghemostelium lacteum</name>
    <name type="common">Slime mold</name>
    <name type="synonym">Dictyostelium lacteum</name>
    <dbReference type="NCBI Taxonomy" id="361077"/>
    <lineage>
        <taxon>Eukaryota</taxon>
        <taxon>Amoebozoa</taxon>
        <taxon>Evosea</taxon>
        <taxon>Eumycetozoa</taxon>
        <taxon>Dictyostelia</taxon>
        <taxon>Dictyosteliales</taxon>
        <taxon>Raperosteliaceae</taxon>
        <taxon>Tieghemostelium</taxon>
    </lineage>
</organism>
<evidence type="ECO:0000259" key="6">
    <source>
        <dbReference type="SMART" id="SM00382"/>
    </source>
</evidence>
<keyword evidence="3 5" id="KW-0067">ATP-binding</keyword>
<dbReference type="InterPro" id="IPR027417">
    <property type="entry name" value="P-loop_NTPase"/>
</dbReference>
<dbReference type="Proteomes" id="UP000076078">
    <property type="component" value="Unassembled WGS sequence"/>
</dbReference>
<dbReference type="EMBL" id="LODT01000028">
    <property type="protein sequence ID" value="KYQ92869.1"/>
    <property type="molecule type" value="Genomic_DNA"/>
</dbReference>
<dbReference type="AlphaFoldDB" id="A0A151ZG27"/>
<evidence type="ECO:0000256" key="4">
    <source>
        <dbReference type="ARBA" id="ARBA00023172"/>
    </source>
</evidence>
<dbReference type="PANTHER" id="PTHR45900">
    <property type="entry name" value="RECA"/>
    <property type="match status" value="1"/>
</dbReference>
<dbReference type="GO" id="GO:0005524">
    <property type="term" value="F:ATP binding"/>
    <property type="evidence" value="ECO:0007669"/>
    <property type="project" value="UniProtKB-KW"/>
</dbReference>
<dbReference type="STRING" id="361077.A0A151ZG27"/>
<dbReference type="OMA" id="NNSEEAF"/>
<dbReference type="SMART" id="SM00382">
    <property type="entry name" value="AAA"/>
    <property type="match status" value="1"/>
</dbReference>
<reference evidence="7 8" key="1">
    <citation type="submission" date="2015-12" db="EMBL/GenBank/DDBJ databases">
        <title>Dictyostelia acquired genes for synthesis and detection of signals that induce cell-type specialization by lateral gene transfer from prokaryotes.</title>
        <authorList>
            <person name="Gloeckner G."/>
            <person name="Schaap P."/>
        </authorList>
    </citation>
    <scope>NUCLEOTIDE SEQUENCE [LARGE SCALE GENOMIC DNA]</scope>
    <source>
        <strain evidence="7 8">TK</strain>
    </source>
</reference>
<evidence type="ECO:0000256" key="3">
    <source>
        <dbReference type="ARBA" id="ARBA00022840"/>
    </source>
</evidence>
<dbReference type="Gene3D" id="3.40.50.300">
    <property type="entry name" value="P-loop containing nucleotide triphosphate hydrolases"/>
    <property type="match status" value="1"/>
</dbReference>
<dbReference type="SUPFAM" id="SSF52540">
    <property type="entry name" value="P-loop containing nucleoside triphosphate hydrolases"/>
    <property type="match status" value="1"/>
</dbReference>
<dbReference type="Pfam" id="PF00154">
    <property type="entry name" value="RecA_N"/>
    <property type="match status" value="1"/>
</dbReference>
<keyword evidence="5" id="KW-0238">DNA-binding</keyword>
<sequence length="323" mass="37401">MIKNISKLFYHKRPYSTKPTKYESYTKSWYEFEGLEKLSVTTTGIDSLDYQLKIKGLPENHIIEIHGDSSSGKSTLSLYLLSQLQKQSHYTSVTKTKSLYIDTENSFNTEWAKLNGVDVSNCLVNQPNSFQEAIRLIQSYLQNNRNIKTEKKYIILDSLCALPLSLSPKDQMAEISDALKMFSEMIRDSGSTLILTNQLRFSIHDEEIMPFAKNLINNYIDISLQLQRDRYLVDKNNKIIGTRNQISIQKNHLAHHSPDDYKTFKSLNLYKPTFDIYFKDGISMNNDIITLSKMLNLTPLHSDQDLVDIQQIRNQNKKLLKLL</sequence>
<dbReference type="InterPro" id="IPR013765">
    <property type="entry name" value="DNA_recomb/repair_RecA"/>
</dbReference>
<dbReference type="PRINTS" id="PR00142">
    <property type="entry name" value="RECA"/>
</dbReference>